<protein>
    <submittedName>
        <fullName evidence="11">Endonuclease</fullName>
    </submittedName>
</protein>
<comment type="cofactor">
    <cofactor evidence="2">
        <name>Mg(2+)</name>
        <dbReference type="ChEBI" id="CHEBI:18420"/>
    </cofactor>
</comment>
<dbReference type="PROSITE" id="PS51257">
    <property type="entry name" value="PROKAR_LIPOPROTEIN"/>
    <property type="match status" value="1"/>
</dbReference>
<keyword evidence="9" id="KW-0812">Transmembrane</keyword>
<dbReference type="GO" id="GO:0016787">
    <property type="term" value="F:hydrolase activity"/>
    <property type="evidence" value="ECO:0007669"/>
    <property type="project" value="UniProtKB-KW"/>
</dbReference>
<evidence type="ECO:0000259" key="10">
    <source>
        <dbReference type="Pfam" id="PF03372"/>
    </source>
</evidence>
<dbReference type="RefSeq" id="WP_189362354.1">
    <property type="nucleotide sequence ID" value="NZ_BMWZ01000008.1"/>
</dbReference>
<dbReference type="EMBL" id="BMWZ01000008">
    <property type="protein sequence ID" value="GGZ90589.1"/>
    <property type="molecule type" value="Genomic_DNA"/>
</dbReference>
<comment type="cofactor">
    <cofactor evidence="1">
        <name>Mn(2+)</name>
        <dbReference type="ChEBI" id="CHEBI:29035"/>
    </cofactor>
</comment>
<dbReference type="InterPro" id="IPR036691">
    <property type="entry name" value="Endo/exonu/phosph_ase_sf"/>
</dbReference>
<dbReference type="Pfam" id="PF03372">
    <property type="entry name" value="Exo_endo_phos"/>
    <property type="match status" value="1"/>
</dbReference>
<reference evidence="11" key="1">
    <citation type="journal article" date="2014" name="Int. J. Syst. Evol. Microbiol.">
        <title>Complete genome sequence of Corynebacterium casei LMG S-19264T (=DSM 44701T), isolated from a smear-ripened cheese.</title>
        <authorList>
            <consortium name="US DOE Joint Genome Institute (JGI-PGF)"/>
            <person name="Walter F."/>
            <person name="Albersmeier A."/>
            <person name="Kalinowski J."/>
            <person name="Ruckert C."/>
        </authorList>
    </citation>
    <scope>NUCLEOTIDE SEQUENCE</scope>
    <source>
        <strain evidence="11">KCTC 12710</strain>
    </source>
</reference>
<dbReference type="Proteomes" id="UP000636004">
    <property type="component" value="Unassembled WGS sequence"/>
</dbReference>
<keyword evidence="4" id="KW-0479">Metal-binding</keyword>
<evidence type="ECO:0000256" key="3">
    <source>
        <dbReference type="ARBA" id="ARBA00022722"/>
    </source>
</evidence>
<reference evidence="11" key="2">
    <citation type="submission" date="2020-09" db="EMBL/GenBank/DDBJ databases">
        <authorList>
            <person name="Sun Q."/>
            <person name="Kim S."/>
        </authorList>
    </citation>
    <scope>NUCLEOTIDE SEQUENCE</scope>
    <source>
        <strain evidence="11">KCTC 12710</strain>
    </source>
</reference>
<evidence type="ECO:0000256" key="8">
    <source>
        <dbReference type="ARBA" id="ARBA00023204"/>
    </source>
</evidence>
<accession>A0A918RB42</accession>
<keyword evidence="9" id="KW-1133">Transmembrane helix</keyword>
<keyword evidence="6" id="KW-0378">Hydrolase</keyword>
<organism evidence="11 12">
    <name type="scientific">Algibacter mikhailovii</name>
    <dbReference type="NCBI Taxonomy" id="425498"/>
    <lineage>
        <taxon>Bacteria</taxon>
        <taxon>Pseudomonadati</taxon>
        <taxon>Bacteroidota</taxon>
        <taxon>Flavobacteriia</taxon>
        <taxon>Flavobacteriales</taxon>
        <taxon>Flavobacteriaceae</taxon>
        <taxon>Algibacter</taxon>
    </lineage>
</organism>
<keyword evidence="11" id="KW-0255">Endonuclease</keyword>
<feature type="domain" description="Endonuclease/exonuclease/phosphatase" evidence="10">
    <location>
        <begin position="108"/>
        <end position="336"/>
    </location>
</feature>
<proteinExistence type="predicted"/>
<evidence type="ECO:0000256" key="1">
    <source>
        <dbReference type="ARBA" id="ARBA00001936"/>
    </source>
</evidence>
<dbReference type="InterPro" id="IPR051547">
    <property type="entry name" value="TDP2-like"/>
</dbReference>
<evidence type="ECO:0000256" key="5">
    <source>
        <dbReference type="ARBA" id="ARBA00022763"/>
    </source>
</evidence>
<feature type="transmembrane region" description="Helical" evidence="9">
    <location>
        <begin position="39"/>
        <end position="61"/>
    </location>
</feature>
<keyword evidence="5" id="KW-0227">DNA damage</keyword>
<evidence type="ECO:0000256" key="9">
    <source>
        <dbReference type="SAM" id="Phobius"/>
    </source>
</evidence>
<dbReference type="GO" id="GO:0004519">
    <property type="term" value="F:endonuclease activity"/>
    <property type="evidence" value="ECO:0007669"/>
    <property type="project" value="UniProtKB-KW"/>
</dbReference>
<feature type="transmembrane region" description="Helical" evidence="9">
    <location>
        <begin position="66"/>
        <end position="87"/>
    </location>
</feature>
<dbReference type="GO" id="GO:0046872">
    <property type="term" value="F:metal ion binding"/>
    <property type="evidence" value="ECO:0007669"/>
    <property type="project" value="UniProtKB-KW"/>
</dbReference>
<dbReference type="GO" id="GO:0006281">
    <property type="term" value="P:DNA repair"/>
    <property type="evidence" value="ECO:0007669"/>
    <property type="project" value="UniProtKB-KW"/>
</dbReference>
<sequence>MKRFRIQSFKIDVLLTVVTSALIVLGCLFIFLADNIISFGFSLIMPILLVLNLFFSVYWLVKKNKIFLLSFFCVVVYFLCFDFFIQFSSYNSSGLIRTTSKSDTLSVLSYNAQGFRHQNNEGRVETHQPIVSFLNDKSPNIFCIQEFSSTHYKYFTEYPYFFKTNIIAGKGKSVMAIFSKFPILDKGYISFPNTRNGAMFIDIILNKNKIRIYNVHLESYSARLVYRKNRHNNYFALAKRINKAEKTRKEQVHILKRHMDKFKGTVVLCGDFNSTQFSSAYNLLKGNLKDTYIEAGNGFGATYELFKYPFRLDYILVDDNIEVLSHKNFKLKFSDHEPILAKLVVKN</sequence>
<dbReference type="SUPFAM" id="SSF56219">
    <property type="entry name" value="DNase I-like"/>
    <property type="match status" value="1"/>
</dbReference>
<evidence type="ECO:0000313" key="12">
    <source>
        <dbReference type="Proteomes" id="UP000636004"/>
    </source>
</evidence>
<evidence type="ECO:0000256" key="7">
    <source>
        <dbReference type="ARBA" id="ARBA00022842"/>
    </source>
</evidence>
<keyword evidence="3" id="KW-0540">Nuclease</keyword>
<keyword evidence="9" id="KW-0472">Membrane</keyword>
<evidence type="ECO:0000313" key="11">
    <source>
        <dbReference type="EMBL" id="GGZ90589.1"/>
    </source>
</evidence>
<dbReference type="CDD" id="cd09084">
    <property type="entry name" value="EEP-2"/>
    <property type="match status" value="1"/>
</dbReference>
<gene>
    <name evidence="11" type="ORF">GCM10007028_31150</name>
</gene>
<evidence type="ECO:0000256" key="2">
    <source>
        <dbReference type="ARBA" id="ARBA00001946"/>
    </source>
</evidence>
<dbReference type="InterPro" id="IPR005135">
    <property type="entry name" value="Endo/exonuclease/phosphatase"/>
</dbReference>
<evidence type="ECO:0000256" key="6">
    <source>
        <dbReference type="ARBA" id="ARBA00022801"/>
    </source>
</evidence>
<dbReference type="PANTHER" id="PTHR15822">
    <property type="entry name" value="TRAF AND TNF RECEPTOR-ASSOCIATED PROTEIN"/>
    <property type="match status" value="1"/>
</dbReference>
<keyword evidence="7" id="KW-0460">Magnesium</keyword>
<keyword evidence="12" id="KW-1185">Reference proteome</keyword>
<feature type="transmembrane region" description="Helical" evidence="9">
    <location>
        <begin position="12"/>
        <end position="33"/>
    </location>
</feature>
<dbReference type="PANTHER" id="PTHR15822:SF4">
    <property type="entry name" value="TYROSYL-DNA PHOSPHODIESTERASE 2"/>
    <property type="match status" value="1"/>
</dbReference>
<name>A0A918RB42_9FLAO</name>
<dbReference type="Gene3D" id="3.60.10.10">
    <property type="entry name" value="Endonuclease/exonuclease/phosphatase"/>
    <property type="match status" value="1"/>
</dbReference>
<comment type="caution">
    <text evidence="11">The sequence shown here is derived from an EMBL/GenBank/DDBJ whole genome shotgun (WGS) entry which is preliminary data.</text>
</comment>
<evidence type="ECO:0000256" key="4">
    <source>
        <dbReference type="ARBA" id="ARBA00022723"/>
    </source>
</evidence>
<keyword evidence="8" id="KW-0234">DNA repair</keyword>
<dbReference type="AlphaFoldDB" id="A0A918RB42"/>